<dbReference type="AlphaFoldDB" id="A0A5J5FB76"/>
<dbReference type="PANTHER" id="PTHR16469:SF27">
    <property type="entry name" value="UBIQUITIN-ASSOCIATED AND SH3 DOMAIN-CONTAINING BA-RELATED"/>
    <property type="match status" value="1"/>
</dbReference>
<dbReference type="SMART" id="SM00855">
    <property type="entry name" value="PGAM"/>
    <property type="match status" value="1"/>
</dbReference>
<keyword evidence="3" id="KW-1185">Reference proteome</keyword>
<organism evidence="2 3">
    <name type="scientific">Sphaerosporella brunnea</name>
    <dbReference type="NCBI Taxonomy" id="1250544"/>
    <lineage>
        <taxon>Eukaryota</taxon>
        <taxon>Fungi</taxon>
        <taxon>Dikarya</taxon>
        <taxon>Ascomycota</taxon>
        <taxon>Pezizomycotina</taxon>
        <taxon>Pezizomycetes</taxon>
        <taxon>Pezizales</taxon>
        <taxon>Pyronemataceae</taxon>
        <taxon>Sphaerosporella</taxon>
    </lineage>
</organism>
<evidence type="ECO:0008006" key="4">
    <source>
        <dbReference type="Google" id="ProtNLM"/>
    </source>
</evidence>
<feature type="compositionally biased region" description="Basic and acidic residues" evidence="1">
    <location>
        <begin position="472"/>
        <end position="481"/>
    </location>
</feature>
<evidence type="ECO:0000313" key="3">
    <source>
        <dbReference type="Proteomes" id="UP000326924"/>
    </source>
</evidence>
<feature type="region of interest" description="Disordered" evidence="1">
    <location>
        <begin position="394"/>
        <end position="415"/>
    </location>
</feature>
<evidence type="ECO:0000313" key="2">
    <source>
        <dbReference type="EMBL" id="KAA8914494.1"/>
    </source>
</evidence>
<reference evidence="2 3" key="1">
    <citation type="submission" date="2019-09" db="EMBL/GenBank/DDBJ databases">
        <title>Draft genome of the ectomycorrhizal ascomycete Sphaerosporella brunnea.</title>
        <authorList>
            <consortium name="DOE Joint Genome Institute"/>
            <person name="Benucci G.M."/>
            <person name="Marozzi G."/>
            <person name="Antonielli L."/>
            <person name="Sanchez S."/>
            <person name="Marco P."/>
            <person name="Wang X."/>
            <person name="Falini L.B."/>
            <person name="Barry K."/>
            <person name="Haridas S."/>
            <person name="Lipzen A."/>
            <person name="Labutti K."/>
            <person name="Grigoriev I.V."/>
            <person name="Murat C."/>
            <person name="Martin F."/>
            <person name="Albertini E."/>
            <person name="Donnini D."/>
            <person name="Bonito G."/>
        </authorList>
    </citation>
    <scope>NUCLEOTIDE SEQUENCE [LARGE SCALE GENOMIC DNA]</scope>
    <source>
        <strain evidence="2 3">Sb_GMNB300</strain>
    </source>
</reference>
<dbReference type="PANTHER" id="PTHR16469">
    <property type="entry name" value="UBIQUITIN-ASSOCIATED AND SH3 DOMAIN-CONTAINING BA-RELATED"/>
    <property type="match status" value="1"/>
</dbReference>
<protein>
    <recommendedName>
        <fullName evidence="4">Histidine phosphatase superfamily</fullName>
    </recommendedName>
</protein>
<dbReference type="InterPro" id="IPR013078">
    <property type="entry name" value="His_Pase_superF_clade-1"/>
</dbReference>
<sequence>MPGTTTTSTSVPSTVFIVRHGARLDAADKDWSQSSATPYDTPLTYSGWIQARNLGVRIATLLREQARQTPHKKRKQTRIVIHSSPFLRCIETSVSIASGLAQQHHQVVTEAHWGQDEDGHLTFHANTSDDPERFTKPVLRLDAWLGEWMTMDYYSDITPPPAPSLMVNTAKNEYMRVPAGISANITHSAYDLSLLPTSMTGGFVPPSPSYAVSPSGPIPHGYVSQAKEYVDFDYAWESTRFGQGADLGEEWSQMHKRFRSGWKRMMWYYHDTLPSMATSTTSAQLNRRLAKKKAAAEQQDTHAEICGNLTPPLSDTDMDEETNIETVVIVVTHGAGCNALLGAITEKPVLIDIGICSLSMGVLSPTPPEPSRTPAKEELPPALPFGYSLKLTANTEHMRPPPSNSASSPSVPTPPVSPFLCPRPRNSSGLGSFVLTGSGYSPAAIQGCLKTHRSVSQGNDTSRPTGLWTMPRPEDRERSVNTEKWAPAVEDYEDEKRDIPPRGLWSAKAWDRPSKRRWTVGREAHWNSTE</sequence>
<dbReference type="InParanoid" id="A0A5J5FB76"/>
<accession>A0A5J5FB76</accession>
<dbReference type="InterPro" id="IPR029033">
    <property type="entry name" value="His_PPase_superfam"/>
</dbReference>
<name>A0A5J5FB76_9PEZI</name>
<feature type="compositionally biased region" description="Polar residues" evidence="1">
    <location>
        <begin position="454"/>
        <end position="464"/>
    </location>
</feature>
<dbReference type="InterPro" id="IPR051710">
    <property type="entry name" value="Phosphatase_SH3-domain"/>
</dbReference>
<evidence type="ECO:0000256" key="1">
    <source>
        <dbReference type="SAM" id="MobiDB-lite"/>
    </source>
</evidence>
<comment type="caution">
    <text evidence="2">The sequence shown here is derived from an EMBL/GenBank/DDBJ whole genome shotgun (WGS) entry which is preliminary data.</text>
</comment>
<gene>
    <name evidence="2" type="ORF">FN846DRAFT_805977</name>
</gene>
<feature type="region of interest" description="Disordered" evidence="1">
    <location>
        <begin position="454"/>
        <end position="485"/>
    </location>
</feature>
<dbReference type="EMBL" id="VXIS01000005">
    <property type="protein sequence ID" value="KAA8914494.1"/>
    <property type="molecule type" value="Genomic_DNA"/>
</dbReference>
<dbReference type="CDD" id="cd07040">
    <property type="entry name" value="HP"/>
    <property type="match status" value="1"/>
</dbReference>
<dbReference type="SUPFAM" id="SSF53254">
    <property type="entry name" value="Phosphoglycerate mutase-like"/>
    <property type="match status" value="1"/>
</dbReference>
<dbReference type="Gene3D" id="3.40.50.1240">
    <property type="entry name" value="Phosphoglycerate mutase-like"/>
    <property type="match status" value="1"/>
</dbReference>
<dbReference type="OrthoDB" id="3898179at2759"/>
<proteinExistence type="predicted"/>
<dbReference type="Proteomes" id="UP000326924">
    <property type="component" value="Unassembled WGS sequence"/>
</dbReference>